<reference evidence="3 4" key="1">
    <citation type="submission" date="2019-12" db="EMBL/GenBank/DDBJ databases">
        <authorList>
            <person name="Scholz U."/>
            <person name="Mascher M."/>
            <person name="Fiebig A."/>
        </authorList>
    </citation>
    <scope>NUCLEOTIDE SEQUENCE</scope>
</reference>
<dbReference type="PANTHER" id="PTHR48006:SF96">
    <property type="entry name" value="PROTEIN KINASE DOMAIN-CONTAINING PROTEIN"/>
    <property type="match status" value="1"/>
</dbReference>
<evidence type="ECO:0000313" key="4">
    <source>
        <dbReference type="Proteomes" id="UP001189122"/>
    </source>
</evidence>
<keyword evidence="4" id="KW-1185">Reference proteome</keyword>
<dbReference type="Gene3D" id="1.10.510.10">
    <property type="entry name" value="Transferase(Phosphotransferase) domain 1"/>
    <property type="match status" value="1"/>
</dbReference>
<dbReference type="InterPro" id="IPR011009">
    <property type="entry name" value="Kinase-like_dom_sf"/>
</dbReference>
<dbReference type="PROSITE" id="PS00107">
    <property type="entry name" value="PROTEIN_KINASE_ATP"/>
    <property type="match status" value="1"/>
</dbReference>
<evidence type="ECO:0000313" key="3">
    <source>
        <dbReference type="EMBL" id="CAA2617259.1"/>
    </source>
</evidence>
<dbReference type="PANTHER" id="PTHR48006">
    <property type="entry name" value="LEUCINE-RICH REPEAT-CONTAINING PROTEIN DDB_G0281931-RELATED"/>
    <property type="match status" value="1"/>
</dbReference>
<evidence type="ECO:0000256" key="1">
    <source>
        <dbReference type="PROSITE-ProRule" id="PRU10141"/>
    </source>
</evidence>
<feature type="domain" description="Protein kinase" evidence="2">
    <location>
        <begin position="17"/>
        <end position="227"/>
    </location>
</feature>
<keyword evidence="1" id="KW-0547">Nucleotide-binding</keyword>
<sequence length="227" mass="24682">MFSGDVPDFSAGTHAVLNKDCELGRGGFGAVYKTLLRDGRPVAIKKLTVSSLVKSQSDFEVEVKKLGKLRHPNIVTMEGYYWTPSLQLLIYEFAKIGDCGLAKLLPMLDRYVLSSKIQSALGYMAPEFACPTVKVNEKCDVYGSGAGAGGGHWEEAGGVQEDDVVVLCDLVRAALEEGRVEESVDPRLMGTSPLTRPCRSSNSVDLHLTGTLQQARHGRRRHHPGAH</sequence>
<name>A0A7I8IHH4_SPIIN</name>
<dbReference type="SUPFAM" id="SSF56112">
    <property type="entry name" value="Protein kinase-like (PK-like)"/>
    <property type="match status" value="1"/>
</dbReference>
<protein>
    <recommendedName>
        <fullName evidence="2">Protein kinase domain-containing protein</fullName>
    </recommendedName>
</protein>
<dbReference type="EMBL" id="CACRZD030000003">
    <property type="protein sequence ID" value="CAA6656957.1"/>
    <property type="molecule type" value="Genomic_DNA"/>
</dbReference>
<dbReference type="InterPro" id="IPR000719">
    <property type="entry name" value="Prot_kinase_dom"/>
</dbReference>
<dbReference type="PROSITE" id="PS50011">
    <property type="entry name" value="PROTEIN_KINASE_DOM"/>
    <property type="match status" value="1"/>
</dbReference>
<proteinExistence type="predicted"/>
<dbReference type="InterPro" id="IPR051824">
    <property type="entry name" value="LRR_Rcpt-Like_S/T_Kinase"/>
</dbReference>
<dbReference type="GO" id="GO:0005524">
    <property type="term" value="F:ATP binding"/>
    <property type="evidence" value="ECO:0007669"/>
    <property type="project" value="UniProtKB-UniRule"/>
</dbReference>
<gene>
    <name evidence="3" type="ORF">SI7747_03003428</name>
</gene>
<keyword evidence="1" id="KW-0067">ATP-binding</keyword>
<evidence type="ECO:0000259" key="2">
    <source>
        <dbReference type="PROSITE" id="PS50011"/>
    </source>
</evidence>
<dbReference type="Gene3D" id="3.30.200.20">
    <property type="entry name" value="Phosphorylase Kinase, domain 1"/>
    <property type="match status" value="1"/>
</dbReference>
<organism evidence="3">
    <name type="scientific">Spirodela intermedia</name>
    <name type="common">Intermediate duckweed</name>
    <dbReference type="NCBI Taxonomy" id="51605"/>
    <lineage>
        <taxon>Eukaryota</taxon>
        <taxon>Viridiplantae</taxon>
        <taxon>Streptophyta</taxon>
        <taxon>Embryophyta</taxon>
        <taxon>Tracheophyta</taxon>
        <taxon>Spermatophyta</taxon>
        <taxon>Magnoliopsida</taxon>
        <taxon>Liliopsida</taxon>
        <taxon>Araceae</taxon>
        <taxon>Lemnoideae</taxon>
        <taxon>Spirodela</taxon>
    </lineage>
</organism>
<accession>A0A7I8IHH4</accession>
<dbReference type="Pfam" id="PF00069">
    <property type="entry name" value="Pkinase"/>
    <property type="match status" value="1"/>
</dbReference>
<dbReference type="AlphaFoldDB" id="A0A7I8IHH4"/>
<feature type="binding site" evidence="1">
    <location>
        <position position="46"/>
    </location>
    <ligand>
        <name>ATP</name>
        <dbReference type="ChEBI" id="CHEBI:30616"/>
    </ligand>
</feature>
<dbReference type="GO" id="GO:0004672">
    <property type="term" value="F:protein kinase activity"/>
    <property type="evidence" value="ECO:0007669"/>
    <property type="project" value="InterPro"/>
</dbReference>
<dbReference type="Proteomes" id="UP001189122">
    <property type="component" value="Unassembled WGS sequence"/>
</dbReference>
<dbReference type="InterPro" id="IPR017441">
    <property type="entry name" value="Protein_kinase_ATP_BS"/>
</dbReference>
<dbReference type="EMBL" id="LR743590">
    <property type="protein sequence ID" value="CAA2617259.1"/>
    <property type="molecule type" value="Genomic_DNA"/>
</dbReference>
<dbReference type="FunFam" id="3.30.200.20:FF:000295">
    <property type="entry name" value="probable LRR receptor-like serine/threonine-protein kinase IRK"/>
    <property type="match status" value="1"/>
</dbReference>